<dbReference type="RefSeq" id="WP_100232417.1">
    <property type="nucleotide sequence ID" value="NZ_PGVG01000009.1"/>
</dbReference>
<dbReference type="InterPro" id="IPR046880">
    <property type="entry name" value="TPR-S"/>
</dbReference>
<protein>
    <recommendedName>
        <fullName evidence="3">DUF4071 domain-containing protein</fullName>
    </recommendedName>
</protein>
<evidence type="ECO:0000313" key="1">
    <source>
        <dbReference type="EMBL" id="PJG54629.1"/>
    </source>
</evidence>
<evidence type="ECO:0000313" key="2">
    <source>
        <dbReference type="Proteomes" id="UP000231194"/>
    </source>
</evidence>
<dbReference type="Proteomes" id="UP000231194">
    <property type="component" value="Unassembled WGS sequence"/>
</dbReference>
<reference evidence="1 2" key="1">
    <citation type="submission" date="2017-11" db="EMBL/GenBank/DDBJ databases">
        <title>Bradyrhizobium forestalis sp. nov., an efficient nitrogen-fixing bacterium isolated from nodules of forest legume species in the Amazon.</title>
        <authorList>
            <person name="Costa E.M."/>
            <person name="Guimaraes A."/>
            <person name="Carvalho T.S."/>
            <person name="Rodrigues T.L."/>
            <person name="Ribeiro P.R.A."/>
            <person name="Lebbe L."/>
            <person name="Willems A."/>
            <person name="Moreira F.M.S."/>
        </authorList>
    </citation>
    <scope>NUCLEOTIDE SEQUENCE [LARGE SCALE GENOMIC DNA]</scope>
    <source>
        <strain evidence="1 2">INPA54B</strain>
    </source>
</reference>
<comment type="caution">
    <text evidence="1">The sequence shown here is derived from an EMBL/GenBank/DDBJ whole genome shotgun (WGS) entry which is preliminary data.</text>
</comment>
<evidence type="ECO:0008006" key="3">
    <source>
        <dbReference type="Google" id="ProtNLM"/>
    </source>
</evidence>
<accession>A0A2M8RA34</accession>
<dbReference type="EMBL" id="PGVG01000009">
    <property type="protein sequence ID" value="PJG54629.1"/>
    <property type="molecule type" value="Genomic_DNA"/>
</dbReference>
<dbReference type="Pfam" id="PF20308">
    <property type="entry name" value="TPR-S"/>
    <property type="match status" value="1"/>
</dbReference>
<dbReference type="OrthoDB" id="5180013at2"/>
<name>A0A2M8RA34_9BRAD</name>
<keyword evidence="2" id="KW-1185">Reference proteome</keyword>
<dbReference type="AlphaFoldDB" id="A0A2M8RA34"/>
<organism evidence="1 2">
    <name type="scientific">Bradyrhizobium forestalis</name>
    <dbReference type="NCBI Taxonomy" id="1419263"/>
    <lineage>
        <taxon>Bacteria</taxon>
        <taxon>Pseudomonadati</taxon>
        <taxon>Pseudomonadota</taxon>
        <taxon>Alphaproteobacteria</taxon>
        <taxon>Hyphomicrobiales</taxon>
        <taxon>Nitrobacteraceae</taxon>
        <taxon>Bradyrhizobium</taxon>
    </lineage>
</organism>
<gene>
    <name evidence="1" type="ORF">CVM73_13220</name>
</gene>
<sequence>MEVTRAFIVRPFGTQDGIDFDRVERDLIGPALTLAGIEGRTTLEITRQGNIREDMFRLLVLSDLVIADVSIHNANVFYELGIRHGLRDRHTLLMRAKDTQDKYPFDLQTDRYGQYDPANPAAALPGFLESLKATLADTNKDSPVFKLLPRLTPHDRAALMVVPFDFQEEVEIAQKAGRAGDLRLLAQEVRGFEWGSAGLRIVGDAQFRIKAFAGAKETFELLRGLDSNDFQANYRLGTIYQKLAARALGPDSKLDCITRSELAINRVLARTMPPNDRDETPKESAERRFHRAEGHSLLGSNAKTRWIDDWQAAASPDAQREAALRSPHLASAIQHYLDGFAEDLDSFYAGINALAMLTIQISLAKALPDVWAETFDDGDAAIVALKTSERRAGRLAAALHLAVGNDDKVVRKGEKFDVWKEISRADLTFLTAEKPAQAGTAYRRGLANAGPFEIDAARRNLLLFRALGVLSANVEAALKEMNQAAPDKPAALPVRVILFTGHMLDTPRRDKNDPRFPNTPEAVAAARKMIEKAVKDEMNENGGVAFGIAGGACGSDILFHEVCNELGIPTQLLLALPEAQFQAESVNHGGVDWVMRYQQLCQRVAPRVLAESKDLPRWLSGRKGYDIWQRNNLWMMFNALATQARYLTLVALYNREKDPDGPGGTAHLVTVAADWGFKTVELDARQLLKAGGS</sequence>
<proteinExistence type="predicted"/>